<feature type="transmembrane region" description="Helical" evidence="7">
    <location>
        <begin position="173"/>
        <end position="196"/>
    </location>
</feature>
<evidence type="ECO:0000256" key="3">
    <source>
        <dbReference type="ARBA" id="ARBA00022448"/>
    </source>
</evidence>
<feature type="transmembrane region" description="Helical" evidence="7">
    <location>
        <begin position="476"/>
        <end position="497"/>
    </location>
</feature>
<feature type="compositionally biased region" description="Acidic residues" evidence="8">
    <location>
        <begin position="79"/>
        <end position="89"/>
    </location>
</feature>
<evidence type="ECO:0000256" key="4">
    <source>
        <dbReference type="ARBA" id="ARBA00022692"/>
    </source>
</evidence>
<keyword evidence="4 7" id="KW-0812">Transmembrane</keyword>
<proteinExistence type="inferred from homology"/>
<dbReference type="SUPFAM" id="SSF103473">
    <property type="entry name" value="MFS general substrate transporter"/>
    <property type="match status" value="1"/>
</dbReference>
<comment type="similarity">
    <text evidence="2 7">Belongs to the ferroportin (FP) (TC 2.A.100) family. SLC40A subfamily.</text>
</comment>
<feature type="transmembrane region" description="Helical" evidence="7">
    <location>
        <begin position="444"/>
        <end position="464"/>
    </location>
</feature>
<gene>
    <name evidence="9" type="ORF">RB653_004602</name>
</gene>
<dbReference type="PANTHER" id="PTHR11660">
    <property type="entry name" value="SOLUTE CARRIER FAMILY 40 MEMBER"/>
    <property type="match status" value="1"/>
</dbReference>
<evidence type="ECO:0000256" key="1">
    <source>
        <dbReference type="ARBA" id="ARBA00004141"/>
    </source>
</evidence>
<feature type="compositionally biased region" description="Low complexity" evidence="8">
    <location>
        <begin position="36"/>
        <end position="56"/>
    </location>
</feature>
<evidence type="ECO:0000313" key="9">
    <source>
        <dbReference type="EMBL" id="KAK5583012.1"/>
    </source>
</evidence>
<evidence type="ECO:0000313" key="10">
    <source>
        <dbReference type="Proteomes" id="UP001344447"/>
    </source>
</evidence>
<dbReference type="Proteomes" id="UP001344447">
    <property type="component" value="Unassembled WGS sequence"/>
</dbReference>
<feature type="transmembrane region" description="Helical" evidence="7">
    <location>
        <begin position="570"/>
        <end position="593"/>
    </location>
</feature>
<dbReference type="PANTHER" id="PTHR11660:SF57">
    <property type="entry name" value="SOLUTE CARRIER FAMILY 40 MEMBER"/>
    <property type="match status" value="1"/>
</dbReference>
<comment type="function">
    <text evidence="7">May be involved in iron transport and iron homeostasis.</text>
</comment>
<dbReference type="Gene3D" id="1.20.1250.20">
    <property type="entry name" value="MFS general substrate transporter like domains"/>
    <property type="match status" value="1"/>
</dbReference>
<dbReference type="AlphaFoldDB" id="A0AAN7Z092"/>
<feature type="transmembrane region" description="Helical" evidence="7">
    <location>
        <begin position="235"/>
        <end position="253"/>
    </location>
</feature>
<name>A0AAN7Z092_9MYCE</name>
<protein>
    <recommendedName>
        <fullName evidence="7">Solute carrier family 40 member</fullName>
    </recommendedName>
</protein>
<dbReference type="InterPro" id="IPR036259">
    <property type="entry name" value="MFS_trans_sf"/>
</dbReference>
<reference evidence="9 10" key="1">
    <citation type="submission" date="2023-11" db="EMBL/GenBank/DDBJ databases">
        <title>Dfirmibasis_genome.</title>
        <authorList>
            <person name="Edelbroek B."/>
            <person name="Kjellin J."/>
            <person name="Jerlstrom-Hultqvist J."/>
            <person name="Soderbom F."/>
        </authorList>
    </citation>
    <scope>NUCLEOTIDE SEQUENCE [LARGE SCALE GENOMIC DNA]</scope>
    <source>
        <strain evidence="9 10">TNS-C-14</strain>
    </source>
</reference>
<keyword evidence="5 7" id="KW-1133">Transmembrane helix</keyword>
<dbReference type="EMBL" id="JAVFKY010000001">
    <property type="protein sequence ID" value="KAK5583012.1"/>
    <property type="molecule type" value="Genomic_DNA"/>
</dbReference>
<evidence type="ECO:0000256" key="8">
    <source>
        <dbReference type="SAM" id="MobiDB-lite"/>
    </source>
</evidence>
<organism evidence="9 10">
    <name type="scientific">Dictyostelium firmibasis</name>
    <dbReference type="NCBI Taxonomy" id="79012"/>
    <lineage>
        <taxon>Eukaryota</taxon>
        <taxon>Amoebozoa</taxon>
        <taxon>Evosea</taxon>
        <taxon>Eumycetozoa</taxon>
        <taxon>Dictyostelia</taxon>
        <taxon>Dictyosteliales</taxon>
        <taxon>Dictyosteliaceae</taxon>
        <taxon>Dictyostelium</taxon>
    </lineage>
</organism>
<accession>A0AAN7Z092</accession>
<keyword evidence="6 7" id="KW-0472">Membrane</keyword>
<feature type="transmembrane region" description="Helical" evidence="7">
    <location>
        <begin position="543"/>
        <end position="564"/>
    </location>
</feature>
<comment type="caution">
    <text evidence="7">Lacks conserved residue(s) required for the propagation of feature annotation.</text>
</comment>
<feature type="transmembrane region" description="Helical" evidence="7">
    <location>
        <begin position="124"/>
        <end position="153"/>
    </location>
</feature>
<sequence>MENPLIENEEVEPISTPILSPNEKTLGYENNDDHNINNNNNDNSSSSSSSNNNNNKNSEREEELEEININQAIITNGGESDDEDGDEEKDNNGSLIKLPKKYETSFSNYIMISHLITRMGDKSWAFIIPLFLITLSPNSLIPVSVFGLSQYLFRLLFGPTVGKMTDKYKKVQIIKLGIFSQAFAIGLSSIILFFLFKHVGVIENSTSSTSTSPSLSSSSTSSMSKESKTLFSSDLSIFLFIILLLLSSFHSLATQMMDISVERKWTPSIVKRDSKLTKVNTRMRQIDLGTEMLAPFLAGLVAQLCGASAFIWIGVFNFISFFPQYILLKIVYDRVSVLNLKIDDEGLIDFKDGKDLSTFIYGDKYDEHGEDSNLKSKKSFKEFLMGEWNPFTNIIKGWIVFQRQSVFLVILAYCLLWFTILSPHDSILTAYLSNKGYSYIELSVFRGLGAIFGLGSTLVYNRLLKSKSIFKNNMNKLSLFYILEEGAFVLVSGLFFASSSSNLLKYIFMASIILSRCGLYGFEITEIHYVQRLVHHSERGLVSGVESSLCSLAVLIMFVISSSIQSTNNFFILIWVSISFVLAGGLSFFIWFLKYNDIDKNLNKNSSNI</sequence>
<evidence type="ECO:0000256" key="7">
    <source>
        <dbReference type="RuleBase" id="RU365065"/>
    </source>
</evidence>
<keyword evidence="3 7" id="KW-0813">Transport</keyword>
<keyword evidence="7" id="KW-0406">Ion transport</keyword>
<dbReference type="GO" id="GO:0016020">
    <property type="term" value="C:membrane"/>
    <property type="evidence" value="ECO:0007669"/>
    <property type="project" value="UniProtKB-SubCell"/>
</dbReference>
<dbReference type="InterPro" id="IPR009716">
    <property type="entry name" value="Ferroportin-1"/>
</dbReference>
<keyword evidence="10" id="KW-1185">Reference proteome</keyword>
<evidence type="ECO:0000256" key="2">
    <source>
        <dbReference type="ARBA" id="ARBA00006279"/>
    </source>
</evidence>
<feature type="region of interest" description="Disordered" evidence="8">
    <location>
        <begin position="1"/>
        <end position="94"/>
    </location>
</feature>
<evidence type="ECO:0000256" key="5">
    <source>
        <dbReference type="ARBA" id="ARBA00022989"/>
    </source>
</evidence>
<comment type="caution">
    <text evidence="9">The sequence shown here is derived from an EMBL/GenBank/DDBJ whole genome shotgun (WGS) entry which is preliminary data.</text>
</comment>
<comment type="subcellular location">
    <subcellularLocation>
        <location evidence="1 7">Membrane</location>
        <topology evidence="1 7">Multi-pass membrane protein</topology>
    </subcellularLocation>
</comment>
<feature type="transmembrane region" description="Helical" evidence="7">
    <location>
        <begin position="406"/>
        <end position="424"/>
    </location>
</feature>
<feature type="transmembrane region" description="Helical" evidence="7">
    <location>
        <begin position="292"/>
        <end position="319"/>
    </location>
</feature>
<dbReference type="Pfam" id="PF06963">
    <property type="entry name" value="FPN1"/>
    <property type="match status" value="1"/>
</dbReference>
<dbReference type="GO" id="GO:0005381">
    <property type="term" value="F:iron ion transmembrane transporter activity"/>
    <property type="evidence" value="ECO:0007669"/>
    <property type="project" value="UniProtKB-UniRule"/>
</dbReference>
<evidence type="ECO:0000256" key="6">
    <source>
        <dbReference type="ARBA" id="ARBA00023136"/>
    </source>
</evidence>